<evidence type="ECO:0000256" key="2">
    <source>
        <dbReference type="ARBA" id="ARBA00023043"/>
    </source>
</evidence>
<dbReference type="PANTHER" id="PTHR24198:SF165">
    <property type="entry name" value="ANKYRIN REPEAT-CONTAINING PROTEIN-RELATED"/>
    <property type="match status" value="1"/>
</dbReference>
<dbReference type="InterPro" id="IPR002110">
    <property type="entry name" value="Ankyrin_rpt"/>
</dbReference>
<keyword evidence="5" id="KW-1185">Reference proteome</keyword>
<accession>A0A1J4KFT8</accession>
<evidence type="ECO:0000313" key="4">
    <source>
        <dbReference type="EMBL" id="OHT09800.1"/>
    </source>
</evidence>
<sequence>MVKLDEIIPNREAVQEMEAQIELEQVFYSLNDANFEVIENYLVNSIFLKDDYHFLQMIWELFITCQYNFFAVKKIARFCAFFKNKLYERGLKDNNSNFLYKKFSLMLLFPFTASRTVHPTRVFFIAECLKNEVFTEDDLIKSTQNFHKNNPSDCITKVVLLLTFGPIIYQKDKQMFLEFYELYKKWSHDFQLGDRINEIAENIWNKKLDDILHDELKESTYNYFTGYFFRFNIIRHILYIDDVDSLIKILDEDYDENQNNLNDNKVDHNGESNVINKFFNDDALFNFDFIFDFSDNIQDFIHFNEETPQNVSSSSNDNNNESNYNMSYLNNLENIHHSNNHDKNKIKIKIDVNFIVNPIPELQISEFLHKKMTLIDLAVIFGSEKIFFELVKRKAKISKRTFKNAIISSNKKIVNYFLKDLSSEDPNKESYKNYIQPMIKTAAVFSRLELFEYLIQFYDISKIDGIFHKAAESNALSIIKYCIENGCDYNSYYQNLTPLHFAARNGRMVAVKFLVNIPNIELNPRSNDDMLLTPLHLSCSSGAMAVTKILAQTKGVDVNVKDKYGKTPLFMAVKNNRFDTVKALLDIFIEQNDQAQLIKRMNPRNEGYNDTLNLNNNLCFNNNLHSNLNKILNLNVSNDNNSISYNYQVVDPNIPENKNGMTPLHWAAQVGSIEMVKILMKSPLININLQDHGGFTPLFWAISHRHFDVCELLLNDPRISLSTTDKIGWNCLDWAFQSKNVKLIENLIIKTVTPICKNENNINFINEVNKPDIFTSVKNLIMSDDVHVLSSLSENLKLNTMLSKKQKDELKEIISKQGNRSTIEIITRVFFKK</sequence>
<proteinExistence type="predicted"/>
<evidence type="ECO:0000313" key="5">
    <source>
        <dbReference type="Proteomes" id="UP000179807"/>
    </source>
</evidence>
<organism evidence="4 5">
    <name type="scientific">Tritrichomonas foetus</name>
    <dbReference type="NCBI Taxonomy" id="1144522"/>
    <lineage>
        <taxon>Eukaryota</taxon>
        <taxon>Metamonada</taxon>
        <taxon>Parabasalia</taxon>
        <taxon>Tritrichomonadida</taxon>
        <taxon>Tritrichomonadidae</taxon>
        <taxon>Tritrichomonas</taxon>
    </lineage>
</organism>
<dbReference type="EMBL" id="MLAK01000629">
    <property type="protein sequence ID" value="OHT09800.1"/>
    <property type="molecule type" value="Genomic_DNA"/>
</dbReference>
<dbReference type="SMART" id="SM00248">
    <property type="entry name" value="ANK"/>
    <property type="match status" value="8"/>
</dbReference>
<dbReference type="PROSITE" id="PS50088">
    <property type="entry name" value="ANK_REPEAT"/>
    <property type="match status" value="2"/>
</dbReference>
<dbReference type="InterPro" id="IPR036770">
    <property type="entry name" value="Ankyrin_rpt-contain_sf"/>
</dbReference>
<feature type="repeat" description="ANK" evidence="3">
    <location>
        <begin position="494"/>
        <end position="516"/>
    </location>
</feature>
<protein>
    <submittedName>
        <fullName evidence="4">Uncharacterized protein</fullName>
    </submittedName>
</protein>
<dbReference type="OrthoDB" id="539213at2759"/>
<dbReference type="SUPFAM" id="SSF48403">
    <property type="entry name" value="Ankyrin repeat"/>
    <property type="match status" value="1"/>
</dbReference>
<evidence type="ECO:0000256" key="3">
    <source>
        <dbReference type="PROSITE-ProRule" id="PRU00023"/>
    </source>
</evidence>
<dbReference type="GeneID" id="94836496"/>
<dbReference type="Pfam" id="PF12796">
    <property type="entry name" value="Ank_2"/>
    <property type="match status" value="3"/>
</dbReference>
<gene>
    <name evidence="4" type="ORF">TRFO_21155</name>
</gene>
<dbReference type="Gene3D" id="1.25.40.20">
    <property type="entry name" value="Ankyrin repeat-containing domain"/>
    <property type="match status" value="2"/>
</dbReference>
<dbReference type="PROSITE" id="PS50297">
    <property type="entry name" value="ANK_REP_REGION"/>
    <property type="match status" value="2"/>
</dbReference>
<dbReference type="RefSeq" id="XP_068362936.1">
    <property type="nucleotide sequence ID" value="XM_068501792.1"/>
</dbReference>
<dbReference type="AlphaFoldDB" id="A0A1J4KFT8"/>
<keyword evidence="1" id="KW-0677">Repeat</keyword>
<keyword evidence="2 3" id="KW-0040">ANK repeat</keyword>
<reference evidence="4" key="1">
    <citation type="submission" date="2016-10" db="EMBL/GenBank/DDBJ databases">
        <authorList>
            <person name="Benchimol M."/>
            <person name="Almeida L.G."/>
            <person name="Vasconcelos A.T."/>
            <person name="Perreira-Neves A."/>
            <person name="Rosa I.A."/>
            <person name="Tasca T."/>
            <person name="Bogo M.R."/>
            <person name="de Souza W."/>
        </authorList>
    </citation>
    <scope>NUCLEOTIDE SEQUENCE [LARGE SCALE GENOMIC DNA]</scope>
    <source>
        <strain evidence="4">K</strain>
    </source>
</reference>
<dbReference type="PANTHER" id="PTHR24198">
    <property type="entry name" value="ANKYRIN REPEAT AND PROTEIN KINASE DOMAIN-CONTAINING PROTEIN"/>
    <property type="match status" value="1"/>
</dbReference>
<feature type="repeat" description="ANK" evidence="3">
    <location>
        <begin position="659"/>
        <end position="681"/>
    </location>
</feature>
<name>A0A1J4KFT8_9EUKA</name>
<dbReference type="Proteomes" id="UP000179807">
    <property type="component" value="Unassembled WGS sequence"/>
</dbReference>
<evidence type="ECO:0000256" key="1">
    <source>
        <dbReference type="ARBA" id="ARBA00022737"/>
    </source>
</evidence>
<dbReference type="VEuPathDB" id="TrichDB:TRFO_21155"/>
<comment type="caution">
    <text evidence="4">The sequence shown here is derived from an EMBL/GenBank/DDBJ whole genome shotgun (WGS) entry which is preliminary data.</text>
</comment>